<feature type="compositionally biased region" description="Acidic residues" evidence="1">
    <location>
        <begin position="16"/>
        <end position="26"/>
    </location>
</feature>
<evidence type="ECO:0000313" key="3">
    <source>
        <dbReference type="RefSeq" id="XP_022379095.1"/>
    </source>
</evidence>
<gene>
    <name evidence="3" type="primary">LOC111160343</name>
</gene>
<sequence length="377" mass="41082">MAGKKNVLSSLAVYAEDSEPESDGEAGVETAGGAPEEKGGLVSEAYGEDDFSRLGGDEDGYEEEEDENSKQSEDDDSETEKPEADDPKDNPEVEKRDPQELVASFSERVRNMSPDEIKIPPEPPGRCSNHLQDKIQKLYERKIKEGMDMNYIIQRKKEFRNPSIYEKLIQFCAIDELGTNYPKDMFDPHGWSEDSYYEALAGRLSTRGLHPHMATTVCWRLGAAGPSTRGCTAPAPEPAGVRPLLGASRGPALPFVHRNRTVSPMAWRLAKAQKIEMDKLEKAKKERTKIEFVTGTKKGTTTNATATTTTTASTAVADAQKRKSKWDSAIPVTTIAQPTILTTTATLPAVVTVTTSASGSKTTVISAVGTIVKKAKQ</sequence>
<organism evidence="2 3">
    <name type="scientific">Enhydra lutris kenyoni</name>
    <name type="common">northern sea otter</name>
    <dbReference type="NCBI Taxonomy" id="391180"/>
    <lineage>
        <taxon>Eukaryota</taxon>
        <taxon>Metazoa</taxon>
        <taxon>Chordata</taxon>
        <taxon>Craniata</taxon>
        <taxon>Vertebrata</taxon>
        <taxon>Euteleostomi</taxon>
        <taxon>Mammalia</taxon>
        <taxon>Eutheria</taxon>
        <taxon>Laurasiatheria</taxon>
        <taxon>Carnivora</taxon>
        <taxon>Caniformia</taxon>
        <taxon>Musteloidea</taxon>
        <taxon>Mustelidae</taxon>
        <taxon>Lutrinae</taxon>
        <taxon>Enhydra</taxon>
    </lineage>
</organism>
<dbReference type="Proteomes" id="UP000248482">
    <property type="component" value="Unplaced"/>
</dbReference>
<dbReference type="Pfam" id="PF07818">
    <property type="entry name" value="HCNGP"/>
    <property type="match status" value="1"/>
</dbReference>
<dbReference type="STRING" id="391180.A0A2Y9LC87"/>
<keyword evidence="2" id="KW-1185">Reference proteome</keyword>
<feature type="compositionally biased region" description="Basic and acidic residues" evidence="1">
    <location>
        <begin position="79"/>
        <end position="99"/>
    </location>
</feature>
<dbReference type="AlphaFoldDB" id="A0A2Y9LC87"/>
<accession>A0A2Y9LC87</accession>
<evidence type="ECO:0000313" key="2">
    <source>
        <dbReference type="Proteomes" id="UP000248482"/>
    </source>
</evidence>
<proteinExistence type="predicted"/>
<dbReference type="RefSeq" id="XP_022379095.1">
    <property type="nucleotide sequence ID" value="XM_022523387.1"/>
</dbReference>
<reference evidence="3" key="1">
    <citation type="submission" date="2025-08" db="UniProtKB">
        <authorList>
            <consortium name="RefSeq"/>
        </authorList>
    </citation>
    <scope>IDENTIFICATION</scope>
    <source>
        <tissue evidence="3">Blood</tissue>
    </source>
</reference>
<dbReference type="PANTHER" id="PTHR13464:SF0">
    <property type="entry name" value="SAP30-BINDING PROTEIN"/>
    <property type="match status" value="1"/>
</dbReference>
<evidence type="ECO:0000256" key="1">
    <source>
        <dbReference type="SAM" id="MobiDB-lite"/>
    </source>
</evidence>
<dbReference type="InterPro" id="IPR012479">
    <property type="entry name" value="SAP30BP"/>
</dbReference>
<dbReference type="KEGG" id="elk:111160343"/>
<dbReference type="GeneID" id="111160343"/>
<protein>
    <submittedName>
        <fullName evidence="3">SAP30-binding protein isoform X1</fullName>
    </submittedName>
</protein>
<dbReference type="CTD" id="29115"/>
<dbReference type="PANTHER" id="PTHR13464">
    <property type="entry name" value="TRANSCRIPTIONAL REGULATOR PROTEIN HCNGP"/>
    <property type="match status" value="1"/>
</dbReference>
<dbReference type="GO" id="GO:0006355">
    <property type="term" value="P:regulation of DNA-templated transcription"/>
    <property type="evidence" value="ECO:0007669"/>
    <property type="project" value="InterPro"/>
</dbReference>
<feature type="compositionally biased region" description="Acidic residues" evidence="1">
    <location>
        <begin position="57"/>
        <end position="78"/>
    </location>
</feature>
<name>A0A2Y9LC87_ENHLU</name>
<feature type="region of interest" description="Disordered" evidence="1">
    <location>
        <begin position="1"/>
        <end position="101"/>
    </location>
</feature>
<dbReference type="OrthoDB" id="1714508at2759"/>
<dbReference type="GO" id="GO:0005634">
    <property type="term" value="C:nucleus"/>
    <property type="evidence" value="ECO:0007669"/>
    <property type="project" value="TreeGrafter"/>
</dbReference>